<sequence>MSDRSEGYYGGYGELANPLQWPQLRKRRRHAAPRGRREGRGRRRRRRARRRRDRAEGSGRVGREREAIGVGDGGGNGIGIGIGSAAAAAVNSLIRAPVEDIEEPTAPPPRKLPPRVRSQDFVGISIMTRAQTRHPLEPLSAAEISVAVATVRAAGATPEVRDGMRFIEVVLLEPEKNVVALADAYFFPPFQPSLLPRTKGGAVIPSKLPPRRARLVVYNKISNETSVWIVELSEVHAATRGGHHRGKAISSEIVPDVQPPMDAVEYADCEAVVKSYPPFMEAMKKRGIEDMDLVMVDAWCVGYYSDADAPSRRLAKPLIFCRTESDCPMENGYARPVEGIYILVDIQNNVVIEFEDRKLVPLPPADPLRNYTPGETRGGVDRSDVKPIHILQPEGPSFRINGYYVEWQKWNFRIGFTPREGLVIYSVAYVDGNRGRRPVAHRLSFVEMVVPYGDPNEPHYRKNAFDAGEDGLGKNAHSLKKGCDCLGYIKYFDAHFTNYTGGVETIENCVCLHEEDHGILWKHQDWRTGLAEVRRSRRLTVSFICTVANYEYGFFWHFYQLRVMDCCAVACHDTYCVDSGTMQFVQLIPLLEEMSTSRSWMLLVVLPPVKDGKIEAEVKLTGILSLGALLPGESRKYGTTIAPGLYAPVHQHFFVARMDMAVDCKPTETFNQVVEVNVKVEEPGQHNIHNNAFYAEEKLLRSELEAMRDCNPSSARHWIVRNTRTVNRTGQPTGYKLMPGSNCLPLARPEAKFLRRAAFLKHNLWVTPYKRDEMFPGGEFPNQNPRINEGLATWVKKNRSLEETDIVLWYIFGVTHIPRLEDWPVMPAERIGFMLMPHGFFNCSPAVDVPPNTSDVEIKESGSTKLIQNTLLAKL</sequence>
<name>A0A6V7NNG9_ANACO</name>
<evidence type="ECO:0000256" key="17">
    <source>
        <dbReference type="SAM" id="MobiDB-lite"/>
    </source>
</evidence>
<feature type="domain" description="Copper amine oxidase N3-terminal" evidence="19">
    <location>
        <begin position="259"/>
        <end position="362"/>
    </location>
</feature>
<dbReference type="InterPro" id="IPR036460">
    <property type="entry name" value="Cu_amine_oxidase_C_sf"/>
</dbReference>
<comment type="cofactor">
    <cofactor evidence="1">
        <name>Cu cation</name>
        <dbReference type="ChEBI" id="CHEBI:23378"/>
    </cofactor>
</comment>
<keyword evidence="11" id="KW-1015">Disulfide bond</keyword>
<dbReference type="PANTHER" id="PTHR10638">
    <property type="entry name" value="COPPER AMINE OXIDASE"/>
    <property type="match status" value="1"/>
</dbReference>
<comment type="PTM">
    <text evidence="15 16">Topaquinone (TPQ) is generated by copper-dependent autoxidation of a specific tyrosyl residue.</text>
</comment>
<evidence type="ECO:0000256" key="4">
    <source>
        <dbReference type="ARBA" id="ARBA00007983"/>
    </source>
</evidence>
<gene>
    <name evidence="20" type="ORF">CB5_LOCUS3316</name>
</gene>
<protein>
    <recommendedName>
        <fullName evidence="16">Amine oxidase</fullName>
        <ecNumber evidence="16">1.4.3.-</ecNumber>
    </recommendedName>
</protein>
<evidence type="ECO:0000256" key="1">
    <source>
        <dbReference type="ARBA" id="ARBA00001935"/>
    </source>
</evidence>
<dbReference type="FunFam" id="3.10.450.40:FF:000004">
    <property type="entry name" value="Amine oxidase"/>
    <property type="match status" value="1"/>
</dbReference>
<dbReference type="SUPFAM" id="SSF49998">
    <property type="entry name" value="Amine oxidase catalytic domain"/>
    <property type="match status" value="2"/>
</dbReference>
<evidence type="ECO:0000256" key="9">
    <source>
        <dbReference type="ARBA" id="ARBA00023008"/>
    </source>
</evidence>
<dbReference type="Gene3D" id="3.10.450.40">
    <property type="match status" value="2"/>
</dbReference>
<feature type="compositionally biased region" description="Basic and acidic residues" evidence="17">
    <location>
        <begin position="53"/>
        <end position="67"/>
    </location>
</feature>
<feature type="active site" description="Proton acceptor" evidence="14">
    <location>
        <position position="466"/>
    </location>
</feature>
<evidence type="ECO:0000256" key="15">
    <source>
        <dbReference type="PIRSR" id="PIRSR600269-51"/>
    </source>
</evidence>
<keyword evidence="10" id="KW-0576">Peroxisome</keyword>
<feature type="region of interest" description="Disordered" evidence="17">
    <location>
        <begin position="1"/>
        <end position="74"/>
    </location>
</feature>
<evidence type="ECO:0000313" key="20">
    <source>
        <dbReference type="EMBL" id="CAD1820105.1"/>
    </source>
</evidence>
<evidence type="ECO:0000256" key="5">
    <source>
        <dbReference type="ARBA" id="ARBA00011738"/>
    </source>
</evidence>
<evidence type="ECO:0000256" key="6">
    <source>
        <dbReference type="ARBA" id="ARBA00022723"/>
    </source>
</evidence>
<evidence type="ECO:0000256" key="16">
    <source>
        <dbReference type="RuleBase" id="RU000672"/>
    </source>
</evidence>
<feature type="domain" description="Copper amine oxidase catalytic" evidence="18">
    <location>
        <begin position="388"/>
        <end position="560"/>
    </location>
</feature>
<evidence type="ECO:0000256" key="11">
    <source>
        <dbReference type="ARBA" id="ARBA00023157"/>
    </source>
</evidence>
<dbReference type="Gene3D" id="2.70.98.20">
    <property type="entry name" value="Copper amine oxidase, catalytic domain"/>
    <property type="match status" value="1"/>
</dbReference>
<comment type="cofactor">
    <cofactor evidence="16">
        <name>Cu cation</name>
        <dbReference type="ChEBI" id="CHEBI:23378"/>
    </cofactor>
    <text evidence="16">Contains 1 topaquinone per subunit.</text>
</comment>
<dbReference type="GO" id="GO:0005777">
    <property type="term" value="C:peroxisome"/>
    <property type="evidence" value="ECO:0007669"/>
    <property type="project" value="UniProtKB-SubCell"/>
</dbReference>
<evidence type="ECO:0000256" key="14">
    <source>
        <dbReference type="PIRSR" id="PIRSR600269-50"/>
    </source>
</evidence>
<feature type="compositionally biased region" description="Basic residues" evidence="17">
    <location>
        <begin position="24"/>
        <end position="52"/>
    </location>
</feature>
<comment type="catalytic activity">
    <reaction evidence="13">
        <text>a primary methyl amine + O2 + H2O = an aldehyde + H2O2 + NH4(+)</text>
        <dbReference type="Rhea" id="RHEA:16153"/>
        <dbReference type="ChEBI" id="CHEBI:15377"/>
        <dbReference type="ChEBI" id="CHEBI:15379"/>
        <dbReference type="ChEBI" id="CHEBI:16240"/>
        <dbReference type="ChEBI" id="CHEBI:17478"/>
        <dbReference type="ChEBI" id="CHEBI:28938"/>
        <dbReference type="ChEBI" id="CHEBI:228804"/>
        <dbReference type="EC" id="1.4.3.21"/>
    </reaction>
    <physiologicalReaction direction="left-to-right" evidence="13">
        <dbReference type="Rhea" id="RHEA:16154"/>
    </physiologicalReaction>
</comment>
<feature type="domain" description="Copper amine oxidase catalytic" evidence="18">
    <location>
        <begin position="610"/>
        <end position="846"/>
    </location>
</feature>
<comment type="cofactor">
    <cofactor evidence="2">
        <name>Zn(2+)</name>
        <dbReference type="ChEBI" id="CHEBI:29105"/>
    </cofactor>
</comment>
<keyword evidence="7 14" id="KW-0801">TPQ</keyword>
<dbReference type="GO" id="GO:0048038">
    <property type="term" value="F:quinone binding"/>
    <property type="evidence" value="ECO:0007669"/>
    <property type="project" value="InterPro"/>
</dbReference>
<dbReference type="InterPro" id="IPR015802">
    <property type="entry name" value="Cu_amine_oxidase_N3"/>
</dbReference>
<accession>A0A6V7NNG9</accession>
<keyword evidence="9 16" id="KW-0186">Copper</keyword>
<evidence type="ECO:0000256" key="10">
    <source>
        <dbReference type="ARBA" id="ARBA00023140"/>
    </source>
</evidence>
<dbReference type="EMBL" id="LR862140">
    <property type="protein sequence ID" value="CAD1820105.1"/>
    <property type="molecule type" value="Genomic_DNA"/>
</dbReference>
<evidence type="ECO:0000256" key="7">
    <source>
        <dbReference type="ARBA" id="ARBA00022772"/>
    </source>
</evidence>
<evidence type="ECO:0000256" key="3">
    <source>
        <dbReference type="ARBA" id="ARBA00004275"/>
    </source>
</evidence>
<dbReference type="PANTHER" id="PTHR10638:SF18">
    <property type="entry name" value="AMINE OXIDASE [COPPER-CONTAINING] ZETA, PEROXISOMAL"/>
    <property type="match status" value="1"/>
</dbReference>
<organism evidence="20">
    <name type="scientific">Ananas comosus var. bracteatus</name>
    <name type="common">red pineapple</name>
    <dbReference type="NCBI Taxonomy" id="296719"/>
    <lineage>
        <taxon>Eukaryota</taxon>
        <taxon>Viridiplantae</taxon>
        <taxon>Streptophyta</taxon>
        <taxon>Embryophyta</taxon>
        <taxon>Tracheophyta</taxon>
        <taxon>Spermatophyta</taxon>
        <taxon>Magnoliopsida</taxon>
        <taxon>Liliopsida</taxon>
        <taxon>Poales</taxon>
        <taxon>Bromeliaceae</taxon>
        <taxon>Bromelioideae</taxon>
        <taxon>Ananas</taxon>
    </lineage>
</organism>
<dbReference type="SUPFAM" id="SSF54416">
    <property type="entry name" value="Amine oxidase N-terminal region"/>
    <property type="match status" value="2"/>
</dbReference>
<keyword evidence="12" id="KW-0464">Manganese</keyword>
<evidence type="ECO:0000259" key="18">
    <source>
        <dbReference type="Pfam" id="PF01179"/>
    </source>
</evidence>
<dbReference type="EC" id="1.4.3.-" evidence="16"/>
<keyword evidence="6 16" id="KW-0479">Metal-binding</keyword>
<comment type="subunit">
    <text evidence="5">Homodimer.</text>
</comment>
<dbReference type="FunFam" id="2.70.98.20:FF:000001">
    <property type="entry name" value="Amine oxidase"/>
    <property type="match status" value="1"/>
</dbReference>
<comment type="subcellular location">
    <subcellularLocation>
        <location evidence="3">Peroxisome</location>
    </subcellularLocation>
</comment>
<reference evidence="20" key="1">
    <citation type="submission" date="2020-07" db="EMBL/GenBank/DDBJ databases">
        <authorList>
            <person name="Lin J."/>
        </authorList>
    </citation>
    <scope>NUCLEOTIDE SEQUENCE</scope>
</reference>
<evidence type="ECO:0000256" key="13">
    <source>
        <dbReference type="ARBA" id="ARBA00051381"/>
    </source>
</evidence>
<dbReference type="GO" id="GO:0005507">
    <property type="term" value="F:copper ion binding"/>
    <property type="evidence" value="ECO:0007669"/>
    <property type="project" value="InterPro"/>
</dbReference>
<feature type="modified residue" description="2',4',5'-topaquinone" evidence="15">
    <location>
        <position position="550"/>
    </location>
</feature>
<dbReference type="InterPro" id="IPR015798">
    <property type="entry name" value="Cu_amine_oxidase_C"/>
</dbReference>
<evidence type="ECO:0000256" key="8">
    <source>
        <dbReference type="ARBA" id="ARBA00023002"/>
    </source>
</evidence>
<comment type="similarity">
    <text evidence="4 16">Belongs to the copper/topaquinone oxidase family.</text>
</comment>
<evidence type="ECO:0000256" key="2">
    <source>
        <dbReference type="ARBA" id="ARBA00001947"/>
    </source>
</evidence>
<evidence type="ECO:0000256" key="12">
    <source>
        <dbReference type="ARBA" id="ARBA00023211"/>
    </source>
</evidence>
<evidence type="ECO:0000259" key="19">
    <source>
        <dbReference type="Pfam" id="PF02728"/>
    </source>
</evidence>
<dbReference type="InterPro" id="IPR016182">
    <property type="entry name" value="Cu_amine_oxidase_N-reg"/>
</dbReference>
<dbReference type="Pfam" id="PF02728">
    <property type="entry name" value="Cu_amine_oxidN3"/>
    <property type="match status" value="1"/>
</dbReference>
<proteinExistence type="inferred from homology"/>
<dbReference type="FunFam" id="3.10.450.40:FF:000002">
    <property type="entry name" value="Amine oxidase"/>
    <property type="match status" value="1"/>
</dbReference>
<feature type="active site" description="Schiff-base intermediate with substrate; via topaquinone" evidence="14">
    <location>
        <position position="550"/>
    </location>
</feature>
<dbReference type="Pfam" id="PF01179">
    <property type="entry name" value="Cu_amine_oxid"/>
    <property type="match status" value="2"/>
</dbReference>
<dbReference type="InterPro" id="IPR000269">
    <property type="entry name" value="Cu_amine_oxidase"/>
</dbReference>
<dbReference type="AlphaFoldDB" id="A0A6V7NNG9"/>
<dbReference type="GO" id="GO:0008131">
    <property type="term" value="F:primary methylamine oxidase activity"/>
    <property type="evidence" value="ECO:0007669"/>
    <property type="project" value="UniProtKB-EC"/>
</dbReference>
<keyword evidence="8 16" id="KW-0560">Oxidoreductase</keyword>
<dbReference type="GO" id="GO:0009308">
    <property type="term" value="P:amine metabolic process"/>
    <property type="evidence" value="ECO:0007669"/>
    <property type="project" value="UniProtKB-UniRule"/>
</dbReference>